<evidence type="ECO:0000259" key="5">
    <source>
        <dbReference type="Pfam" id="PF00288"/>
    </source>
</evidence>
<dbReference type="GO" id="GO:0050515">
    <property type="term" value="F:4-(cytidine 5'-diphospho)-2-C-methyl-D-erythritol kinase activity"/>
    <property type="evidence" value="ECO:0007669"/>
    <property type="project" value="TreeGrafter"/>
</dbReference>
<dbReference type="Gene3D" id="3.30.70.890">
    <property type="entry name" value="GHMP kinase, C-terminal domain"/>
    <property type="match status" value="1"/>
</dbReference>
<sequence length="205" mass="23318">IVNKIFSKFGLVRPNYCFTIKKNIPVQSGLGAASSNAAAVIRILKKLNYKEIKTINFSEIGADVPFFVQNQDSLVRGMGDITIKQLFPKYYFILIKPIQNCSTVEMYNQINIDDINFNPEFDTNEISEYDTGNDFESIAENKYGEISSLLKFMRSLPDVIFSRLTGSGSCIYSTFETKDRAERALSILKESFPEHWSTVVENNFL</sequence>
<feature type="domain" description="GHMP kinase C-terminal" evidence="6">
    <location>
        <begin position="134"/>
        <end position="193"/>
    </location>
</feature>
<dbReference type="AlphaFoldDB" id="A0A382K7J8"/>
<dbReference type="SUPFAM" id="SSF54211">
    <property type="entry name" value="Ribosomal protein S5 domain 2-like"/>
    <property type="match status" value="1"/>
</dbReference>
<gene>
    <name evidence="7" type="ORF">METZ01_LOCUS271881</name>
</gene>
<evidence type="ECO:0000256" key="1">
    <source>
        <dbReference type="ARBA" id="ARBA00022679"/>
    </source>
</evidence>
<keyword evidence="4" id="KW-0067">ATP-binding</keyword>
<dbReference type="InterPro" id="IPR014721">
    <property type="entry name" value="Ribsml_uS5_D2-typ_fold_subgr"/>
</dbReference>
<keyword evidence="2" id="KW-0547">Nucleotide-binding</keyword>
<dbReference type="Pfam" id="PF00288">
    <property type="entry name" value="GHMP_kinases_N"/>
    <property type="match status" value="1"/>
</dbReference>
<evidence type="ECO:0000256" key="3">
    <source>
        <dbReference type="ARBA" id="ARBA00022777"/>
    </source>
</evidence>
<dbReference type="EMBL" id="UINC01078189">
    <property type="protein sequence ID" value="SVC19027.1"/>
    <property type="molecule type" value="Genomic_DNA"/>
</dbReference>
<dbReference type="SUPFAM" id="SSF55060">
    <property type="entry name" value="GHMP Kinase, C-terminal domain"/>
    <property type="match status" value="1"/>
</dbReference>
<evidence type="ECO:0000313" key="7">
    <source>
        <dbReference type="EMBL" id="SVC19027.1"/>
    </source>
</evidence>
<protein>
    <submittedName>
        <fullName evidence="7">Uncharacterized protein</fullName>
    </submittedName>
</protein>
<evidence type="ECO:0000259" key="6">
    <source>
        <dbReference type="Pfam" id="PF08544"/>
    </source>
</evidence>
<name>A0A382K7J8_9ZZZZ</name>
<accession>A0A382K7J8</accession>
<dbReference type="InterPro" id="IPR036554">
    <property type="entry name" value="GHMP_kinase_C_sf"/>
</dbReference>
<dbReference type="PANTHER" id="PTHR43527">
    <property type="entry name" value="4-DIPHOSPHOCYTIDYL-2-C-METHYL-D-ERYTHRITOL KINASE, CHLOROPLASTIC"/>
    <property type="match status" value="1"/>
</dbReference>
<dbReference type="PANTHER" id="PTHR43527:SF2">
    <property type="entry name" value="4-DIPHOSPHOCYTIDYL-2-C-METHYL-D-ERYTHRITOL KINASE, CHLOROPLASTIC"/>
    <property type="match status" value="1"/>
</dbReference>
<dbReference type="Pfam" id="PF08544">
    <property type="entry name" value="GHMP_kinases_C"/>
    <property type="match status" value="1"/>
</dbReference>
<dbReference type="GO" id="GO:0005524">
    <property type="term" value="F:ATP binding"/>
    <property type="evidence" value="ECO:0007669"/>
    <property type="project" value="UniProtKB-KW"/>
</dbReference>
<keyword evidence="3" id="KW-0418">Kinase</keyword>
<dbReference type="Gene3D" id="3.30.230.10">
    <property type="match status" value="1"/>
</dbReference>
<dbReference type="InterPro" id="IPR020568">
    <property type="entry name" value="Ribosomal_Su5_D2-typ_SF"/>
</dbReference>
<organism evidence="7">
    <name type="scientific">marine metagenome</name>
    <dbReference type="NCBI Taxonomy" id="408172"/>
    <lineage>
        <taxon>unclassified sequences</taxon>
        <taxon>metagenomes</taxon>
        <taxon>ecological metagenomes</taxon>
    </lineage>
</organism>
<keyword evidence="1" id="KW-0808">Transferase</keyword>
<evidence type="ECO:0000256" key="2">
    <source>
        <dbReference type="ARBA" id="ARBA00022741"/>
    </source>
</evidence>
<proteinExistence type="predicted"/>
<dbReference type="InterPro" id="IPR006204">
    <property type="entry name" value="GHMP_kinase_N_dom"/>
</dbReference>
<reference evidence="7" key="1">
    <citation type="submission" date="2018-05" db="EMBL/GenBank/DDBJ databases">
        <authorList>
            <person name="Lanie J.A."/>
            <person name="Ng W.-L."/>
            <person name="Kazmierczak K.M."/>
            <person name="Andrzejewski T.M."/>
            <person name="Davidsen T.M."/>
            <person name="Wayne K.J."/>
            <person name="Tettelin H."/>
            <person name="Glass J.I."/>
            <person name="Rusch D."/>
            <person name="Podicherti R."/>
            <person name="Tsui H.-C.T."/>
            <person name="Winkler M.E."/>
        </authorList>
    </citation>
    <scope>NUCLEOTIDE SEQUENCE</scope>
</reference>
<evidence type="ECO:0000256" key="4">
    <source>
        <dbReference type="ARBA" id="ARBA00022840"/>
    </source>
</evidence>
<dbReference type="InterPro" id="IPR013750">
    <property type="entry name" value="GHMP_kinase_C_dom"/>
</dbReference>
<feature type="domain" description="GHMP kinase N-terminal" evidence="5">
    <location>
        <begin position="3"/>
        <end position="64"/>
    </location>
</feature>
<feature type="non-terminal residue" evidence="7">
    <location>
        <position position="1"/>
    </location>
</feature>